<dbReference type="EMBL" id="JABSTU010000009">
    <property type="protein sequence ID" value="KAH8022289.1"/>
    <property type="molecule type" value="Genomic_DNA"/>
</dbReference>
<reference evidence="3" key="1">
    <citation type="journal article" date="2020" name="Cell">
        <title>Large-Scale Comparative Analyses of Tick Genomes Elucidate Their Genetic Diversity and Vector Capacities.</title>
        <authorList>
            <consortium name="Tick Genome and Microbiome Consortium (TIGMIC)"/>
            <person name="Jia N."/>
            <person name="Wang J."/>
            <person name="Shi W."/>
            <person name="Du L."/>
            <person name="Sun Y."/>
            <person name="Zhan W."/>
            <person name="Jiang J.F."/>
            <person name="Wang Q."/>
            <person name="Zhang B."/>
            <person name="Ji P."/>
            <person name="Bell-Sakyi L."/>
            <person name="Cui X.M."/>
            <person name="Yuan T.T."/>
            <person name="Jiang B.G."/>
            <person name="Yang W.F."/>
            <person name="Lam T.T."/>
            <person name="Chang Q.C."/>
            <person name="Ding S.J."/>
            <person name="Wang X.J."/>
            <person name="Zhu J.G."/>
            <person name="Ruan X.D."/>
            <person name="Zhao L."/>
            <person name="Wei J.T."/>
            <person name="Ye R.Z."/>
            <person name="Que T.C."/>
            <person name="Du C.H."/>
            <person name="Zhou Y.H."/>
            <person name="Cheng J.X."/>
            <person name="Dai P.F."/>
            <person name="Guo W.B."/>
            <person name="Han X.H."/>
            <person name="Huang E.J."/>
            <person name="Li L.F."/>
            <person name="Wei W."/>
            <person name="Gao Y.C."/>
            <person name="Liu J.Z."/>
            <person name="Shao H.Z."/>
            <person name="Wang X."/>
            <person name="Wang C.C."/>
            <person name="Yang T.C."/>
            <person name="Huo Q.B."/>
            <person name="Li W."/>
            <person name="Chen H.Y."/>
            <person name="Chen S.E."/>
            <person name="Zhou L.G."/>
            <person name="Ni X.B."/>
            <person name="Tian J.H."/>
            <person name="Sheng Y."/>
            <person name="Liu T."/>
            <person name="Pan Y.S."/>
            <person name="Xia L.Y."/>
            <person name="Li J."/>
            <person name="Zhao F."/>
            <person name="Cao W.C."/>
        </authorList>
    </citation>
    <scope>NUCLEOTIDE SEQUENCE</scope>
    <source>
        <strain evidence="3">Rmic-2018</strain>
    </source>
</reference>
<reference evidence="3" key="2">
    <citation type="submission" date="2021-09" db="EMBL/GenBank/DDBJ databases">
        <authorList>
            <person name="Jia N."/>
            <person name="Wang J."/>
            <person name="Shi W."/>
            <person name="Du L."/>
            <person name="Sun Y."/>
            <person name="Zhan W."/>
            <person name="Jiang J."/>
            <person name="Wang Q."/>
            <person name="Zhang B."/>
            <person name="Ji P."/>
            <person name="Sakyi L.B."/>
            <person name="Cui X."/>
            <person name="Yuan T."/>
            <person name="Jiang B."/>
            <person name="Yang W."/>
            <person name="Lam T.T.-Y."/>
            <person name="Chang Q."/>
            <person name="Ding S."/>
            <person name="Wang X."/>
            <person name="Zhu J."/>
            <person name="Ruan X."/>
            <person name="Zhao L."/>
            <person name="Wei J."/>
            <person name="Que T."/>
            <person name="Du C."/>
            <person name="Cheng J."/>
            <person name="Dai P."/>
            <person name="Han X."/>
            <person name="Huang E."/>
            <person name="Gao Y."/>
            <person name="Liu J."/>
            <person name="Shao H."/>
            <person name="Ye R."/>
            <person name="Li L."/>
            <person name="Wei W."/>
            <person name="Wang X."/>
            <person name="Wang C."/>
            <person name="Huo Q."/>
            <person name="Li W."/>
            <person name="Guo W."/>
            <person name="Chen H."/>
            <person name="Chen S."/>
            <person name="Zhou L."/>
            <person name="Zhou L."/>
            <person name="Ni X."/>
            <person name="Tian J."/>
            <person name="Zhou Y."/>
            <person name="Sheng Y."/>
            <person name="Liu T."/>
            <person name="Pan Y."/>
            <person name="Xia L."/>
            <person name="Li J."/>
            <person name="Zhao F."/>
            <person name="Cao W."/>
        </authorList>
    </citation>
    <scope>NUCLEOTIDE SEQUENCE</scope>
    <source>
        <strain evidence="3">Rmic-2018</strain>
        <tissue evidence="3">Larvae</tissue>
    </source>
</reference>
<protein>
    <submittedName>
        <fullName evidence="3">Uncharacterized protein</fullName>
    </submittedName>
</protein>
<comment type="caution">
    <text evidence="3">The sequence shown here is derived from an EMBL/GenBank/DDBJ whole genome shotgun (WGS) entry which is preliminary data.</text>
</comment>
<keyword evidence="2" id="KW-1133">Transmembrane helix</keyword>
<organism evidence="3 4">
    <name type="scientific">Rhipicephalus microplus</name>
    <name type="common">Cattle tick</name>
    <name type="synonym">Boophilus microplus</name>
    <dbReference type="NCBI Taxonomy" id="6941"/>
    <lineage>
        <taxon>Eukaryota</taxon>
        <taxon>Metazoa</taxon>
        <taxon>Ecdysozoa</taxon>
        <taxon>Arthropoda</taxon>
        <taxon>Chelicerata</taxon>
        <taxon>Arachnida</taxon>
        <taxon>Acari</taxon>
        <taxon>Parasitiformes</taxon>
        <taxon>Ixodida</taxon>
        <taxon>Ixodoidea</taxon>
        <taxon>Ixodidae</taxon>
        <taxon>Rhipicephalinae</taxon>
        <taxon>Rhipicephalus</taxon>
        <taxon>Boophilus</taxon>
    </lineage>
</organism>
<feature type="region of interest" description="Disordered" evidence="1">
    <location>
        <begin position="1"/>
        <end position="48"/>
    </location>
</feature>
<proteinExistence type="predicted"/>
<sequence length="196" mass="21549">MAEMERQPRTKPAARNTMRVTIKTPPDKKHGRDSDRQSPRRSSSRRATTNQLTIRERFILSFSIPLILVSLGLLTFIASHVIVRMVARAKARRVERVATAYVEVLNISHQSTATSEAAIAIAAERHRYSAAALLNASQSLVASGTAPVFVEIYVRKGHRVGGGWRSITTAPKILDDYYPAPPADDVVAPGTTRSAY</sequence>
<gene>
    <name evidence="3" type="ORF">HPB51_023194</name>
</gene>
<dbReference type="Proteomes" id="UP000821866">
    <property type="component" value="Chromosome 7"/>
</dbReference>
<feature type="transmembrane region" description="Helical" evidence="2">
    <location>
        <begin position="58"/>
        <end position="83"/>
    </location>
</feature>
<accession>A0A9J6DKB8</accession>
<dbReference type="AlphaFoldDB" id="A0A9J6DKB8"/>
<name>A0A9J6DKB8_RHIMP</name>
<evidence type="ECO:0000256" key="2">
    <source>
        <dbReference type="SAM" id="Phobius"/>
    </source>
</evidence>
<evidence type="ECO:0000256" key="1">
    <source>
        <dbReference type="SAM" id="MobiDB-lite"/>
    </source>
</evidence>
<evidence type="ECO:0000313" key="4">
    <source>
        <dbReference type="Proteomes" id="UP000821866"/>
    </source>
</evidence>
<feature type="compositionally biased region" description="Basic and acidic residues" evidence="1">
    <location>
        <begin position="25"/>
        <end position="38"/>
    </location>
</feature>
<keyword evidence="2" id="KW-0812">Transmembrane</keyword>
<evidence type="ECO:0000313" key="3">
    <source>
        <dbReference type="EMBL" id="KAH8022289.1"/>
    </source>
</evidence>
<keyword evidence="4" id="KW-1185">Reference proteome</keyword>
<keyword evidence="2" id="KW-0472">Membrane</keyword>